<feature type="domain" description="DUF6950" evidence="1">
    <location>
        <begin position="1"/>
        <end position="134"/>
    </location>
</feature>
<dbReference type="KEGG" id="rsu:NHU_01619"/>
<evidence type="ECO:0000313" key="2">
    <source>
        <dbReference type="EMBL" id="BAQ68776.1"/>
    </source>
</evidence>
<dbReference type="InterPro" id="IPR053802">
    <property type="entry name" value="DUF6950"/>
</dbReference>
<name>A0A0D6B1A4_RHOSU</name>
<accession>A0A0D6B1A4</accession>
<protein>
    <submittedName>
        <fullName evidence="2">Phage protein</fullName>
    </submittedName>
</protein>
<dbReference type="Proteomes" id="UP000064912">
    <property type="component" value="Chromosome"/>
</dbReference>
<gene>
    <name evidence="2" type="ORF">NHU_01619</name>
</gene>
<dbReference type="Pfam" id="PF22262">
    <property type="entry name" value="DUF6950"/>
    <property type="match status" value="1"/>
</dbReference>
<sequence length="135" mass="14704">MRRAGWERRLSAAVRDWEDRPFAWGTADCLGFCRAVARSMTWEDPIPGLPDYGSEYGAAKVLVSLGFGSIEALVDAHLARLPVAGARRGDWVMTACEGAMPGAMGVVTGRYALHMGRNGLVRRPVLTAEAAWRID</sequence>
<dbReference type="PATRIC" id="fig|35806.4.peg.1674"/>
<reference evidence="2 3" key="1">
    <citation type="submission" date="2015-02" db="EMBL/GenBank/DDBJ databases">
        <title>Genome sequene of Rhodovulum sulfidophilum DSM 2351.</title>
        <authorList>
            <person name="Nagao N."/>
        </authorList>
    </citation>
    <scope>NUCLEOTIDE SEQUENCE [LARGE SCALE GENOMIC DNA]</scope>
    <source>
        <strain evidence="2 3">DSM 2351</strain>
    </source>
</reference>
<evidence type="ECO:0000313" key="3">
    <source>
        <dbReference type="Proteomes" id="UP000064912"/>
    </source>
</evidence>
<organism evidence="2 3">
    <name type="scientific">Rhodovulum sulfidophilum</name>
    <name type="common">Rhodobacter sulfidophilus</name>
    <dbReference type="NCBI Taxonomy" id="35806"/>
    <lineage>
        <taxon>Bacteria</taxon>
        <taxon>Pseudomonadati</taxon>
        <taxon>Pseudomonadota</taxon>
        <taxon>Alphaproteobacteria</taxon>
        <taxon>Rhodobacterales</taxon>
        <taxon>Paracoccaceae</taxon>
        <taxon>Rhodovulum</taxon>
    </lineage>
</organism>
<dbReference type="AlphaFoldDB" id="A0A0D6B1A4"/>
<evidence type="ECO:0000259" key="1">
    <source>
        <dbReference type="Pfam" id="PF22262"/>
    </source>
</evidence>
<proteinExistence type="predicted"/>
<dbReference type="EMBL" id="AP014800">
    <property type="protein sequence ID" value="BAQ68776.1"/>
    <property type="molecule type" value="Genomic_DNA"/>
</dbReference>